<reference evidence="3" key="1">
    <citation type="journal article" date="2013" name="Science">
        <title>The Amborella genome and the evolution of flowering plants.</title>
        <authorList>
            <consortium name="Amborella Genome Project"/>
        </authorList>
    </citation>
    <scope>NUCLEOTIDE SEQUENCE [LARGE SCALE GENOMIC DNA]</scope>
</reference>
<dbReference type="AlphaFoldDB" id="W1PYN2"/>
<feature type="compositionally biased region" description="Basic and acidic residues" evidence="1">
    <location>
        <begin position="158"/>
        <end position="171"/>
    </location>
</feature>
<dbReference type="OrthoDB" id="1937665at2759"/>
<feature type="region of interest" description="Disordered" evidence="1">
    <location>
        <begin position="304"/>
        <end position="333"/>
    </location>
</feature>
<gene>
    <name evidence="2" type="ORF">AMTR_s00040p00207350</name>
</gene>
<protein>
    <submittedName>
        <fullName evidence="2">Uncharacterized protein</fullName>
    </submittedName>
</protein>
<organism evidence="2 3">
    <name type="scientific">Amborella trichopoda</name>
    <dbReference type="NCBI Taxonomy" id="13333"/>
    <lineage>
        <taxon>Eukaryota</taxon>
        <taxon>Viridiplantae</taxon>
        <taxon>Streptophyta</taxon>
        <taxon>Embryophyta</taxon>
        <taxon>Tracheophyta</taxon>
        <taxon>Spermatophyta</taxon>
        <taxon>Magnoliopsida</taxon>
        <taxon>Amborellales</taxon>
        <taxon>Amborellaceae</taxon>
        <taxon>Amborella</taxon>
    </lineage>
</organism>
<dbReference type="Proteomes" id="UP000017836">
    <property type="component" value="Unassembled WGS sequence"/>
</dbReference>
<evidence type="ECO:0000313" key="2">
    <source>
        <dbReference type="EMBL" id="ERN13174.1"/>
    </source>
</evidence>
<name>W1PYN2_AMBTC</name>
<proteinExistence type="predicted"/>
<evidence type="ECO:0000256" key="1">
    <source>
        <dbReference type="SAM" id="MobiDB-lite"/>
    </source>
</evidence>
<keyword evidence="3" id="KW-1185">Reference proteome</keyword>
<dbReference type="Gramene" id="ERN13174">
    <property type="protein sequence ID" value="ERN13174"/>
    <property type="gene ID" value="AMTR_s00040p00207350"/>
</dbReference>
<evidence type="ECO:0000313" key="3">
    <source>
        <dbReference type="Proteomes" id="UP000017836"/>
    </source>
</evidence>
<dbReference type="HOGENOM" id="CLU_714451_0_0_1"/>
<dbReference type="eggNOG" id="ENOG502S7CK">
    <property type="taxonomic scope" value="Eukaryota"/>
</dbReference>
<sequence>MEESIHQRKVSSSSAQFLVSGADSCVSFIKGHSSAQTHLRTIISTILLAGSSSCSGNLTQPENFLEESSSLKFKTQWPENATENEFYRQKNVLGIDLNLRLGFCDDKGVGIIGEEGVLCSDSAWSGVGGEEKSSVEVHYSSVDSGQISVQKSSSEGECDPKSGQKSPEKTVGEFSGVTNQVSKPVIGESFNGTDSRPCSDQTVRIVYQDDLEPSDIGKSTLTLTSSFTKEGCSLEFQREETREEADMAAGFEFQSEKVREFKREKVRKEAIRASSFELGKEKVSEEGCLGLLLEAVRLVSGDFDDSLDTNDGEEEQKPEENRETKDPAVKIEAKASRNNKRRWMVDFYSGFEDFELAPVVKSKRGRNQVLPRKYRDSVLEPWKRLPR</sequence>
<feature type="compositionally biased region" description="Polar residues" evidence="1">
    <location>
        <begin position="146"/>
        <end position="155"/>
    </location>
</feature>
<accession>W1PYN2</accession>
<feature type="compositionally biased region" description="Basic and acidic residues" evidence="1">
    <location>
        <begin position="318"/>
        <end position="333"/>
    </location>
</feature>
<feature type="compositionally biased region" description="Acidic residues" evidence="1">
    <location>
        <begin position="304"/>
        <end position="317"/>
    </location>
</feature>
<dbReference type="EMBL" id="KI392591">
    <property type="protein sequence ID" value="ERN13174.1"/>
    <property type="molecule type" value="Genomic_DNA"/>
</dbReference>
<dbReference type="STRING" id="13333.W1PYN2"/>
<feature type="region of interest" description="Disordered" evidence="1">
    <location>
        <begin position="146"/>
        <end position="176"/>
    </location>
</feature>